<feature type="region of interest" description="Disordered" evidence="1">
    <location>
        <begin position="1"/>
        <end position="20"/>
    </location>
</feature>
<dbReference type="EMBL" id="BPQG01000123">
    <property type="protein sequence ID" value="GJD47193.1"/>
    <property type="molecule type" value="Genomic_DNA"/>
</dbReference>
<protein>
    <submittedName>
        <fullName evidence="2">Uncharacterized protein</fullName>
    </submittedName>
</protein>
<evidence type="ECO:0000313" key="2">
    <source>
        <dbReference type="EMBL" id="GJD47193.1"/>
    </source>
</evidence>
<feature type="compositionally biased region" description="Polar residues" evidence="1">
    <location>
        <begin position="46"/>
        <end position="58"/>
    </location>
</feature>
<feature type="region of interest" description="Disordered" evidence="1">
    <location>
        <begin position="33"/>
        <end position="210"/>
    </location>
</feature>
<name>A0ABQ4QPG9_9HYPH</name>
<reference evidence="2 3" key="1">
    <citation type="journal article" date="2021" name="Front. Microbiol.">
        <title>Comprehensive Comparative Genomics and Phenotyping of Methylobacterium Species.</title>
        <authorList>
            <person name="Alessa O."/>
            <person name="Ogura Y."/>
            <person name="Fujitani Y."/>
            <person name="Takami H."/>
            <person name="Hayashi T."/>
            <person name="Sahin N."/>
            <person name="Tani A."/>
        </authorList>
    </citation>
    <scope>NUCLEOTIDE SEQUENCE [LARGE SCALE GENOMIC DNA]</scope>
    <source>
        <strain evidence="2 3">DSM 23679</strain>
    </source>
</reference>
<organism evidence="2 3">
    <name type="scientific">Methylobacterium cerastii</name>
    <dbReference type="NCBI Taxonomy" id="932741"/>
    <lineage>
        <taxon>Bacteria</taxon>
        <taxon>Pseudomonadati</taxon>
        <taxon>Pseudomonadota</taxon>
        <taxon>Alphaproteobacteria</taxon>
        <taxon>Hyphomicrobiales</taxon>
        <taxon>Methylobacteriaceae</taxon>
        <taxon>Methylobacterium</taxon>
    </lineage>
</organism>
<proteinExistence type="predicted"/>
<keyword evidence="3" id="KW-1185">Reference proteome</keyword>
<evidence type="ECO:0000313" key="3">
    <source>
        <dbReference type="Proteomes" id="UP001055117"/>
    </source>
</evidence>
<sequence>MYVLGCEIGPERREEAEQDLQAGIFACAPAQEILGSHQDEGGQGADTETTKSQPNKSGCSLREGEGPGQSGSNGKAQADEAGGVVQESLALKDMHQAPWNGSLSSDGRNGDGIGRRQDGCKSKGHSERDAGDHAVDQHADPKHRQRDETKRQRHHGFAVPEEVTLRDAPAVEEQERWQENEKEDLGVERCARQWPEGKGHTDRDLDQRKR</sequence>
<feature type="compositionally biased region" description="Basic and acidic residues" evidence="1">
    <location>
        <begin position="113"/>
        <end position="150"/>
    </location>
</feature>
<evidence type="ECO:0000256" key="1">
    <source>
        <dbReference type="SAM" id="MobiDB-lite"/>
    </source>
</evidence>
<dbReference type="Proteomes" id="UP001055117">
    <property type="component" value="Unassembled WGS sequence"/>
</dbReference>
<gene>
    <name evidence="2" type="ORF">AFCDBAGC_5079</name>
</gene>
<accession>A0ABQ4QPG9</accession>
<feature type="compositionally biased region" description="Basic and acidic residues" evidence="1">
    <location>
        <begin position="173"/>
        <end position="210"/>
    </location>
</feature>
<comment type="caution">
    <text evidence="2">The sequence shown here is derived from an EMBL/GenBank/DDBJ whole genome shotgun (WGS) entry which is preliminary data.</text>
</comment>